<proteinExistence type="predicted"/>
<accession>A0AAP2CNE9</accession>
<dbReference type="InterPro" id="IPR014710">
    <property type="entry name" value="RmlC-like_jellyroll"/>
</dbReference>
<comment type="caution">
    <text evidence="1">The sequence shown here is derived from an EMBL/GenBank/DDBJ whole genome shotgun (WGS) entry which is preliminary data.</text>
</comment>
<reference evidence="1 2" key="1">
    <citation type="journal article" date="2021" name="Arch. Microbiol.">
        <title>Harenicola maris gen. nov., sp. nov. isolated from the Sea of Japan shallow sediments.</title>
        <authorList>
            <person name="Romanenko L.A."/>
            <person name="Kurilenko V.V."/>
            <person name="Chernysheva N.Y."/>
            <person name="Tekutyeva L.A."/>
            <person name="Velansky P.V."/>
            <person name="Svetashev V.I."/>
            <person name="Isaeva M.P."/>
        </authorList>
    </citation>
    <scope>NUCLEOTIDE SEQUENCE [LARGE SCALE GENOMIC DNA]</scope>
    <source>
        <strain evidence="1 2">KMM 3653</strain>
    </source>
</reference>
<dbReference type="EMBL" id="JADQAZ010000002">
    <property type="protein sequence ID" value="MBT0957489.1"/>
    <property type="molecule type" value="Genomic_DNA"/>
</dbReference>
<dbReference type="SUPFAM" id="SSF51182">
    <property type="entry name" value="RmlC-like cupins"/>
    <property type="match status" value="1"/>
</dbReference>
<dbReference type="InterPro" id="IPR011051">
    <property type="entry name" value="RmlC_Cupin_sf"/>
</dbReference>
<dbReference type="InterPro" id="IPR010282">
    <property type="entry name" value="Uncharacterised_HutD/Ves"/>
</dbReference>
<gene>
    <name evidence="1" type="ORF">IV417_08825</name>
</gene>
<dbReference type="AlphaFoldDB" id="A0AAP2CNE9"/>
<dbReference type="Proteomes" id="UP001315686">
    <property type="component" value="Unassembled WGS sequence"/>
</dbReference>
<dbReference type="RefSeq" id="WP_327793720.1">
    <property type="nucleotide sequence ID" value="NZ_JADQAZ010000002.1"/>
</dbReference>
<name>A0AAP2CNE9_9RHOB</name>
<keyword evidence="2" id="KW-1185">Reference proteome</keyword>
<organism evidence="1 2">
    <name type="scientific">Harenicola maris</name>
    <dbReference type="NCBI Taxonomy" id="2841044"/>
    <lineage>
        <taxon>Bacteria</taxon>
        <taxon>Pseudomonadati</taxon>
        <taxon>Pseudomonadota</taxon>
        <taxon>Alphaproteobacteria</taxon>
        <taxon>Rhodobacterales</taxon>
        <taxon>Paracoccaceae</taxon>
        <taxon>Harenicola</taxon>
    </lineage>
</organism>
<sequence length="185" mass="19829">MDHTFIQTDNLAVSPLEDGDTSTREIASQPGPKGVTWRFCVTDINTPLTLTPPPGFARILTVVDGYTFGVKTAKGHQPIDCCTAVKLPDDGPVVAEPNSATTRVFLVDYDPDVVSTTVRRLNGPIERNLITLGHSSYAVYGVMGSFTLAGRRGDDRSCILLGAQPAPLVVEEGSMVLVVRIDTLT</sequence>
<dbReference type="Pfam" id="PF05962">
    <property type="entry name" value="HutD"/>
    <property type="match status" value="1"/>
</dbReference>
<protein>
    <submittedName>
        <fullName evidence="1">HutD family protein</fullName>
    </submittedName>
</protein>
<dbReference type="Gene3D" id="2.60.120.10">
    <property type="entry name" value="Jelly Rolls"/>
    <property type="match status" value="1"/>
</dbReference>
<evidence type="ECO:0000313" key="2">
    <source>
        <dbReference type="Proteomes" id="UP001315686"/>
    </source>
</evidence>
<evidence type="ECO:0000313" key="1">
    <source>
        <dbReference type="EMBL" id="MBT0957489.1"/>
    </source>
</evidence>